<evidence type="ECO:0000313" key="2">
    <source>
        <dbReference type="EMBL" id="UPL16717.1"/>
    </source>
</evidence>
<accession>A0ABY4IVP4</accession>
<keyword evidence="3" id="KW-1185">Reference proteome</keyword>
<dbReference type="RefSeq" id="WP_261812096.1">
    <property type="nucleotide sequence ID" value="NZ_CP078078.1"/>
</dbReference>
<dbReference type="InterPro" id="IPR006439">
    <property type="entry name" value="HAD-SF_hydro_IA"/>
</dbReference>
<sequence>MTDGSREVAPERVVAVFDVLGTLVNQAEGLRRRVEATTGLDREETTAIVDEWLSGVAEQEQAIVRGERVFATSDQLDAEVLERLASRSVLPVTAVPALVGASAFSPPWEDSAAGLRSLAEVATVVGLSNASRRVLTGLSVHAGFRWHQVLSAEDAGTYKPAAEMYELAMASVPASGRPPFMVAAHAWDLRAARDAGLRTAYVPRPDAEPPSPGERFDIHATSLADLERRLRAETD</sequence>
<dbReference type="GO" id="GO:0016787">
    <property type="term" value="F:hydrolase activity"/>
    <property type="evidence" value="ECO:0007669"/>
    <property type="project" value="UniProtKB-KW"/>
</dbReference>
<organism evidence="2 3">
    <name type="scientific">Microbacterium aurugineum</name>
    <dbReference type="NCBI Taxonomy" id="2851642"/>
    <lineage>
        <taxon>Bacteria</taxon>
        <taxon>Bacillati</taxon>
        <taxon>Actinomycetota</taxon>
        <taxon>Actinomycetes</taxon>
        <taxon>Micrococcales</taxon>
        <taxon>Microbacteriaceae</taxon>
        <taxon>Microbacterium</taxon>
    </lineage>
</organism>
<dbReference type="PANTHER" id="PTHR43316">
    <property type="entry name" value="HYDROLASE, HALOACID DELAHOGENASE-RELATED"/>
    <property type="match status" value="1"/>
</dbReference>
<proteinExistence type="predicted"/>
<dbReference type="NCBIfam" id="TIGR01493">
    <property type="entry name" value="HAD-SF-IA-v2"/>
    <property type="match status" value="1"/>
</dbReference>
<name>A0ABY4IVP4_9MICO</name>
<dbReference type="PANTHER" id="PTHR43316:SF3">
    <property type="entry name" value="HALOACID DEHALOGENASE, TYPE II (AFU_ORTHOLOGUE AFUA_2G07750)-RELATED"/>
    <property type="match status" value="1"/>
</dbReference>
<dbReference type="InterPro" id="IPR051540">
    <property type="entry name" value="S-2-haloacid_dehalogenase"/>
</dbReference>
<gene>
    <name evidence="2" type="ORF">KV397_02555</name>
</gene>
<dbReference type="InterPro" id="IPR023214">
    <property type="entry name" value="HAD_sf"/>
</dbReference>
<dbReference type="InterPro" id="IPR036412">
    <property type="entry name" value="HAD-like_sf"/>
</dbReference>
<dbReference type="Proteomes" id="UP000830631">
    <property type="component" value="Chromosome"/>
</dbReference>
<evidence type="ECO:0000313" key="3">
    <source>
        <dbReference type="Proteomes" id="UP000830631"/>
    </source>
</evidence>
<dbReference type="Pfam" id="PF00702">
    <property type="entry name" value="Hydrolase"/>
    <property type="match status" value="1"/>
</dbReference>
<dbReference type="Gene3D" id="1.10.150.750">
    <property type="match status" value="1"/>
</dbReference>
<evidence type="ECO:0000256" key="1">
    <source>
        <dbReference type="ARBA" id="ARBA00022801"/>
    </source>
</evidence>
<dbReference type="SUPFAM" id="SSF56784">
    <property type="entry name" value="HAD-like"/>
    <property type="match status" value="1"/>
</dbReference>
<reference evidence="2 3" key="1">
    <citation type="submission" date="2021-06" db="EMBL/GenBank/DDBJ databases">
        <title>Genome-based taxonomic framework of Microbacterium strains isolated from marine environment, the description of four new species and reclassification of four preexisting species.</title>
        <authorList>
            <person name="Lee S.D."/>
            <person name="Kim S.-M."/>
            <person name="Byeon Y.-S."/>
            <person name="Yang H.L."/>
            <person name="Kim I.S."/>
        </authorList>
    </citation>
    <scope>NUCLEOTIDE SEQUENCE [LARGE SCALE GENOMIC DNA]</scope>
    <source>
        <strain evidence="2 3">KSW4-10</strain>
    </source>
</reference>
<dbReference type="EMBL" id="CP078078">
    <property type="protein sequence ID" value="UPL16717.1"/>
    <property type="molecule type" value="Genomic_DNA"/>
</dbReference>
<protein>
    <submittedName>
        <fullName evidence="2">HAD-IA family hydrolase</fullName>
    </submittedName>
</protein>
<dbReference type="Gene3D" id="3.40.50.1000">
    <property type="entry name" value="HAD superfamily/HAD-like"/>
    <property type="match status" value="1"/>
</dbReference>
<keyword evidence="1 2" id="KW-0378">Hydrolase</keyword>